<name>A0A412X4K0_9BACT</name>
<dbReference type="SUPFAM" id="SSF50998">
    <property type="entry name" value="Quinoprotein alcohol dehydrogenase-like"/>
    <property type="match status" value="1"/>
</dbReference>
<dbReference type="InterPro" id="IPR011047">
    <property type="entry name" value="Quinoprotein_ADH-like_sf"/>
</dbReference>
<dbReference type="AlphaFoldDB" id="A0A412X4K0"/>
<gene>
    <name evidence="1" type="ORF">DWW18_02930</name>
    <name evidence="2" type="ORF">DWZ68_06895</name>
</gene>
<dbReference type="EMBL" id="QRZA01000003">
    <property type="protein sequence ID" value="RGV35753.1"/>
    <property type="molecule type" value="Genomic_DNA"/>
</dbReference>
<dbReference type="Proteomes" id="UP000286038">
    <property type="component" value="Unassembled WGS sequence"/>
</dbReference>
<protein>
    <submittedName>
        <fullName evidence="1">Uncharacterized protein</fullName>
    </submittedName>
</protein>
<evidence type="ECO:0000313" key="4">
    <source>
        <dbReference type="Proteomes" id="UP000286038"/>
    </source>
</evidence>
<evidence type="ECO:0000313" key="2">
    <source>
        <dbReference type="EMBL" id="RHM44837.1"/>
    </source>
</evidence>
<evidence type="ECO:0000313" key="3">
    <source>
        <dbReference type="Proteomes" id="UP000283589"/>
    </source>
</evidence>
<accession>A0A412X4K0</accession>
<evidence type="ECO:0000313" key="1">
    <source>
        <dbReference type="EMBL" id="RGV35753.1"/>
    </source>
</evidence>
<dbReference type="InterPro" id="IPR032183">
    <property type="entry name" value="PKD-like"/>
</dbReference>
<dbReference type="Proteomes" id="UP000283589">
    <property type="component" value="Unassembled WGS sequence"/>
</dbReference>
<dbReference type="PROSITE" id="PS51257">
    <property type="entry name" value="PROKAR_LIPOPROTEIN"/>
    <property type="match status" value="1"/>
</dbReference>
<dbReference type="EMBL" id="QRPV01000005">
    <property type="protein sequence ID" value="RHM44837.1"/>
    <property type="molecule type" value="Genomic_DNA"/>
</dbReference>
<proteinExistence type="predicted"/>
<dbReference type="Pfam" id="PF16407">
    <property type="entry name" value="PKD_2"/>
    <property type="match status" value="1"/>
</dbReference>
<comment type="caution">
    <text evidence="1">The sequence shown here is derived from an EMBL/GenBank/DDBJ whole genome shotgun (WGS) entry which is preliminary data.</text>
</comment>
<sequence length="550" mass="63758">MCRISSLLNLKKCDMKQLSLYIILLLLAVACYDDLGNYDYTELNSVTVDSIQSNWYDKYSYADTLKINPVLNLALGGSEDHLKFEWRLIPLHDRYNKDSISVEEQSAGYIIGREKNLSYPLTEKPGDYAGFFYVKDTLTGISYKTDFYVRLRIAVSDGWMVLCEEAGKARLDMISYTSENEKLISYNIWEGLGMELGKPYKLVYNYNRTFGTSRLACCESGTFNLDPETLQPSDENNMIWQFSENPNKVEIVGGITMINSDPRREIVVTSEGELFWRKYDDLVNGIQFTFPVNRLEKSDEYFKVSRHIGYKPNYAWPNTCSVILYDETNRRFLALESMGKKDWWGNVTYEAKDYPNVLTFTGGTVDYDANTGKDLVHMEGTREGYVFAVLKTPGTEDYDIYGMITNIDYKVERTHYMRLLPANGDKIIHFAFHPVFRILYYATEQGDVYQFNLSTPEKKAEKILSFPGERISVMKFQCPVAYVAYEPWERAREYWLYVAGYDTACEESVSGIFRMYDFPQQTSAPVLKQEIKQLGKIIDIAYRFKNDYKK</sequence>
<organism evidence="1 3">
    <name type="scientific">Butyricimonas virosa</name>
    <dbReference type="NCBI Taxonomy" id="544645"/>
    <lineage>
        <taxon>Bacteria</taxon>
        <taxon>Pseudomonadati</taxon>
        <taxon>Bacteroidota</taxon>
        <taxon>Bacteroidia</taxon>
        <taxon>Bacteroidales</taxon>
        <taxon>Odoribacteraceae</taxon>
        <taxon>Butyricimonas</taxon>
    </lineage>
</organism>
<reference evidence="3 4" key="1">
    <citation type="submission" date="2018-08" db="EMBL/GenBank/DDBJ databases">
        <title>A genome reference for cultivated species of the human gut microbiota.</title>
        <authorList>
            <person name="Zou Y."/>
            <person name="Xue W."/>
            <person name="Luo G."/>
        </authorList>
    </citation>
    <scope>NUCLEOTIDE SEQUENCE [LARGE SCALE GENOMIC DNA]</scope>
    <source>
        <strain evidence="1 3">AF14-49</strain>
        <strain evidence="2 4">AF34-33</strain>
    </source>
</reference>